<name>A0ABT4VMV2_9HYPH</name>
<evidence type="ECO:0008006" key="3">
    <source>
        <dbReference type="Google" id="ProtNLM"/>
    </source>
</evidence>
<dbReference type="EMBL" id="JAPJZH010000006">
    <property type="protein sequence ID" value="MDA4845995.1"/>
    <property type="molecule type" value="Genomic_DNA"/>
</dbReference>
<proteinExistence type="predicted"/>
<dbReference type="Proteomes" id="UP001148313">
    <property type="component" value="Unassembled WGS sequence"/>
</dbReference>
<reference evidence="1" key="1">
    <citation type="submission" date="2022-11" db="EMBL/GenBank/DDBJ databases">
        <title>Hoeflea poritis sp. nov., isolated from scleractinian coral Porites lutea.</title>
        <authorList>
            <person name="Zhang G."/>
            <person name="Wei Q."/>
            <person name="Cai L."/>
        </authorList>
    </citation>
    <scope>NUCLEOTIDE SEQUENCE</scope>
    <source>
        <strain evidence="1">E7-10</strain>
    </source>
</reference>
<sequence>MGRKKEPMRCLACGHKWFFYDEPHPDAALDCDRLLAMRCTRCKAGYDFQTFINREDQAHESD</sequence>
<protein>
    <recommendedName>
        <fullName evidence="3">Zinc-binding domain-containing protein</fullName>
    </recommendedName>
</protein>
<evidence type="ECO:0000313" key="2">
    <source>
        <dbReference type="Proteomes" id="UP001148313"/>
    </source>
</evidence>
<gene>
    <name evidence="1" type="ORF">OOZ53_11590</name>
</gene>
<evidence type="ECO:0000313" key="1">
    <source>
        <dbReference type="EMBL" id="MDA4845995.1"/>
    </source>
</evidence>
<comment type="caution">
    <text evidence="1">The sequence shown here is derived from an EMBL/GenBank/DDBJ whole genome shotgun (WGS) entry which is preliminary data.</text>
</comment>
<organism evidence="1 2">
    <name type="scientific">Hoeflea poritis</name>
    <dbReference type="NCBI Taxonomy" id="2993659"/>
    <lineage>
        <taxon>Bacteria</taxon>
        <taxon>Pseudomonadati</taxon>
        <taxon>Pseudomonadota</taxon>
        <taxon>Alphaproteobacteria</taxon>
        <taxon>Hyphomicrobiales</taxon>
        <taxon>Rhizobiaceae</taxon>
        <taxon>Hoeflea</taxon>
    </lineage>
</organism>
<accession>A0ABT4VMV2</accession>
<dbReference type="RefSeq" id="WP_271089709.1">
    <property type="nucleotide sequence ID" value="NZ_JAPJZH010000006.1"/>
</dbReference>
<keyword evidence="2" id="KW-1185">Reference proteome</keyword>